<name>A0ACC3S8Z6_9PEZI</name>
<organism evidence="1 2">
    <name type="scientific">Zalaria obscura</name>
    <dbReference type="NCBI Taxonomy" id="2024903"/>
    <lineage>
        <taxon>Eukaryota</taxon>
        <taxon>Fungi</taxon>
        <taxon>Dikarya</taxon>
        <taxon>Ascomycota</taxon>
        <taxon>Pezizomycotina</taxon>
        <taxon>Dothideomycetes</taxon>
        <taxon>Dothideomycetidae</taxon>
        <taxon>Dothideales</taxon>
        <taxon>Zalariaceae</taxon>
        <taxon>Zalaria</taxon>
    </lineage>
</organism>
<accession>A0ACC3S8Z6</accession>
<proteinExistence type="predicted"/>
<evidence type="ECO:0000313" key="1">
    <source>
        <dbReference type="EMBL" id="KAK8202274.1"/>
    </source>
</evidence>
<evidence type="ECO:0000313" key="2">
    <source>
        <dbReference type="Proteomes" id="UP001320706"/>
    </source>
</evidence>
<dbReference type="EMBL" id="JAMKPW020000033">
    <property type="protein sequence ID" value="KAK8202274.1"/>
    <property type="molecule type" value="Genomic_DNA"/>
</dbReference>
<comment type="caution">
    <text evidence="1">The sequence shown here is derived from an EMBL/GenBank/DDBJ whole genome shotgun (WGS) entry which is preliminary data.</text>
</comment>
<sequence length="1378" mass="151875">MTAAVYRSTPSLSIPQSQNTAPVLEFNCLYTHDVRRKQKRWQDGFLRYHTFNKRVMVYDVPRNFVGDTHWTRAGDLAEGDEITLEKNGVMVEVAEAVGRTETDLSEVVQQKAKPSPSKGSSSPAFKTPARSGTAAVQLKHKSLNSLLSSSRGELGKAALPTKSPFELRHGGQENEEWESGRSAKRQKIQDWNVTRTTKVTTPRREDPLWARTADAKKRALNSVTKPSSAGRKSLGVREVVDLSSDADEPVTKTRKHLPALATPDRANTRQNRDNSETRGSSPGPAQETPAPVRTRRAAAPPMDNTKATEQLQIFAAPKPTASKLKAPNRITGHARDSTLRKRALERRSSPPVSTTNRLRPPSEPEPAPPSAVNASDAIETGSQSTRRGAPLKLTSTAPRKMLICESQLSRPSSHEKRMPDARRKVSVKESDAAEPEAATLTAHQRRLQERLAQIGKKKRTLERSSSDGSALNVDDSGEPLHARGQACSSRTPPPPEDMTLEHGRMDRCLLTATVAAAHDAPAMAPLREAPRAPSRVNSEPDNTPQVQPRAVSRAEIVPAPKPFKRTKGLQKEPTRLDLTSASNPETSTLIAKPFKPPSKPATEADKPKDTDLGPWSKEAFDLMDWRPPGWLEAATEREVLHGTKYLTLSYTFRHDTCHKLYLLPYLHWSVKRASAMTPQWIIFITAPDVDEKYINRMLTYLQDYEYSPKYSAGPASNTPWTILPSLAIPDPITAAAPPVPAFHIQLVGTAIDEVAEFMRKSAAQLRARRLDPWPFLILDEASKDDETIVVLDRDYDTDTIADADGIESGTSWRKTRVPWRGVWIMMANLSIRNMDFEEYVDDGDGEGLGGGWWEYRGIDVVERERERHEEREGEVVRRREEALEVLREVRLFPGKRNFRIQDSDAFLSASLSLSFGVMLFSALYSMLPSAKDSLQRGGFSPKAAAWTLIGCFLAGAIGIQIISRVLHNFMPSHVVDCEHTHDEESNEDTAKHDHHDHNHDHHDHSQRRQVKSGRPRVSSHTYAPRWQRKNTDEQASYFVNGGHSNYAPTEETERDGTGTGQPSRRPSLHTRLTAKLSQLTNGTKSECDCDGPCYGFTDPCGQECFKIVQARGSRGSFGRSMQRPVPSRSATTTQTMTETTPLLRETIAEEASDRQGTPLSRPISESLATDAASAIDDEQIPGPPSTIDGPTSPLKLQKTASAASTTASTHHPQHHHHVPTNAFMSIGLQTSIAIALHKLPEGFITYATNHANPTLGFSVFLALFIHNITEGFAMALPLYLAINSRWKAMFWSALLGGFSQPLGAGVAALWFKVAGRGDMAPGEGVYGGMFAVTAGIMTSVALQLFQESLDLTHNRGLCMVFAFVGMGILGVSSALTAK</sequence>
<keyword evidence="2" id="KW-1185">Reference proteome</keyword>
<gene>
    <name evidence="1" type="primary">ZRT3</name>
    <name evidence="1" type="ORF">M8818_005803</name>
</gene>
<protein>
    <submittedName>
        <fullName evidence="1">Zinc transporter</fullName>
    </submittedName>
</protein>
<reference evidence="1" key="1">
    <citation type="submission" date="2024-02" db="EMBL/GenBank/DDBJ databases">
        <title>Metagenome Assembled Genome of Zalaria obscura JY119.</title>
        <authorList>
            <person name="Vighnesh L."/>
            <person name="Jagadeeshwari U."/>
            <person name="Venkata Ramana C."/>
            <person name="Sasikala C."/>
        </authorList>
    </citation>
    <scope>NUCLEOTIDE SEQUENCE</scope>
    <source>
        <strain evidence="1">JY119</strain>
    </source>
</reference>
<dbReference type="Proteomes" id="UP001320706">
    <property type="component" value="Unassembled WGS sequence"/>
</dbReference>